<protein>
    <submittedName>
        <fullName evidence="1">Uncharacterized protein</fullName>
    </submittedName>
</protein>
<reference evidence="1 2" key="1">
    <citation type="journal article" date="2007" name="Science">
        <title>Genomic minimalism in the early diverging intestinal parasite Giardia lamblia.</title>
        <authorList>
            <person name="Morrison H.G."/>
            <person name="McArthur A.G."/>
            <person name="Gillin F.D."/>
            <person name="Aley S.B."/>
            <person name="Adam R.D."/>
            <person name="Olsen G.J."/>
            <person name="Best A.A."/>
            <person name="Cande W.Z."/>
            <person name="Chen F."/>
            <person name="Cipriano M.J."/>
            <person name="Davids B.J."/>
            <person name="Dawson S.C."/>
            <person name="Elmendorf H.G."/>
            <person name="Hehl A.B."/>
            <person name="Holder M.E."/>
            <person name="Huse S.M."/>
            <person name="Kim U.U."/>
            <person name="Lasek-Nesselquist E."/>
            <person name="Manning G."/>
            <person name="Nigam A."/>
            <person name="Nixon J.E."/>
            <person name="Palm D."/>
            <person name="Passamaneck N.E."/>
            <person name="Prabhu A."/>
            <person name="Reich C.I."/>
            <person name="Reiner D.S."/>
            <person name="Samuelson J."/>
            <person name="Svard S.G."/>
            <person name="Sogin M.L."/>
        </authorList>
    </citation>
    <scope>NUCLEOTIDE SEQUENCE [LARGE SCALE GENOMIC DNA]</scope>
    <source>
        <strain evidence="1 2">WB C6</strain>
    </source>
</reference>
<evidence type="ECO:0000313" key="1">
    <source>
        <dbReference type="EMBL" id="KAE8301339.1"/>
    </source>
</evidence>
<comment type="caution">
    <text evidence="1">The sequence shown here is derived from an EMBL/GenBank/DDBJ whole genome shotgun (WGS) entry which is preliminary data.</text>
</comment>
<accession>A8BCN9</accession>
<dbReference type="GeneID" id="5700859"/>
<dbReference type="RefSeq" id="XP_001707950.1">
    <property type="nucleotide sequence ID" value="XM_001707898.1"/>
</dbReference>
<proteinExistence type="predicted"/>
<dbReference type="AlphaFoldDB" id="A8BCN9"/>
<name>A8BCN9_GIAIC</name>
<organism evidence="1 2">
    <name type="scientific">Giardia intestinalis (strain ATCC 50803 / WB clone C6)</name>
    <name type="common">Giardia lamblia</name>
    <dbReference type="NCBI Taxonomy" id="184922"/>
    <lineage>
        <taxon>Eukaryota</taxon>
        <taxon>Metamonada</taxon>
        <taxon>Diplomonadida</taxon>
        <taxon>Hexamitidae</taxon>
        <taxon>Giardiinae</taxon>
        <taxon>Giardia</taxon>
    </lineage>
</organism>
<dbReference type="OMA" id="APCFLYD"/>
<keyword evidence="2" id="KW-1185">Reference proteome</keyword>
<dbReference type="VEuPathDB" id="GiardiaDB:GL50803_22439"/>
<gene>
    <name evidence="1" type="ORF">GL50803_0022439</name>
</gene>
<dbReference type="EMBL" id="AACB03000005">
    <property type="protein sequence ID" value="KAE8301339.1"/>
    <property type="molecule type" value="Genomic_DNA"/>
</dbReference>
<sequence>MADLAKSAQPSLQSASLDLVRQRAEHCFNIYHTHAETLFPLSVILLSSITKSSAIHSSSFLWNTQSQGAVSSSYYGLVRILNEVANYLEQMEVCSHMDSLEAPSLQDSPSSTDQFHEVSLALCAPCFLYDNLHSFYTLESPPSVSAEPFYKRIFSYIYPSLSSPRPFQIQKSVITAHKKHCLELILSEIINANSQCKASCQVLVILATVSASSLSAKSVIFLSTPHLSDHNSTLLIIPGPVARKEIVVPNLQAVKVTGQIPPVNIQQHVETLSFTNVESTFRLFSRNKPVAWQVISPSHTGVLLPFMQKCNGLHSWASIAENIRAYNLPVIKNALKTAARIRTSKVRRVKLQKTKRSSFFSFKSVPGQKHFLLSRRNVPSKAVQAKKTLGINRGSLFCCHMSPGEYDSQLPFQTRIPLALTQDSTPHLRVKKQFTPQLAQSTSEAGIYSFTVQLRLPDGSDPMLTVYIAKVSLHFSEAQGAVLLPNSSELLPVPCTCELPVGKFLTNKSAHTKYGLYSLHTQQIEWQPSGIKRYSGNTTACVSLNVQYHSQAMPGLTSYPAVDVSIDSRVIPDVVYITDIIP</sequence>
<dbReference type="Proteomes" id="UP000001548">
    <property type="component" value="Unassembled WGS sequence"/>
</dbReference>
<dbReference type="KEGG" id="gla:GL50803_0022439"/>
<evidence type="ECO:0000313" key="2">
    <source>
        <dbReference type="Proteomes" id="UP000001548"/>
    </source>
</evidence>
<dbReference type="HOGENOM" id="CLU_468893_0_0_1"/>